<feature type="compositionally biased region" description="Basic and acidic residues" evidence="1">
    <location>
        <begin position="118"/>
        <end position="129"/>
    </location>
</feature>
<dbReference type="STRING" id="1150626.PHAMO_470070"/>
<dbReference type="EMBL" id="CAHP01000042">
    <property type="protein sequence ID" value="CCG42819.1"/>
    <property type="molecule type" value="Genomic_DNA"/>
</dbReference>
<proteinExistence type="predicted"/>
<sequence length="232" mass="25752">MRSVELERLIEQGLGLIERRNAFEFFRDTAADRYEAVTGSSWRPRVGSMVNHRALTVAVIDSRDFIAARHRADPQLLLPPGVRIAFTGGAEWQRPSPYLGRARPRPGQASRHGAAARRQSEGRRADRRLLGRLAQGGAGGVQAGLDPAQERRPLQAQRPDARGAADRPDCLPRLRHQRKPRRQGPKARHPGMEVRLRGRRVSAASGRSGRLRRGLAMAKLGLRRNVSSPMGK</sequence>
<dbReference type="AlphaFoldDB" id="H8FWT1"/>
<dbReference type="eggNOG" id="ENOG502Z7S6">
    <property type="taxonomic scope" value="Bacteria"/>
</dbReference>
<evidence type="ECO:0000313" key="2">
    <source>
        <dbReference type="EMBL" id="CCG42819.1"/>
    </source>
</evidence>
<gene>
    <name evidence="2" type="ORF">PHAMO_470070</name>
</gene>
<reference evidence="2 3" key="1">
    <citation type="journal article" date="2012" name="J. Bacteriol.">
        <title>Draft Genome Sequence of the Purple Photosynthetic Bacterium Phaeospirillum molischianum DSM120, a Particularly Versatile Bacterium.</title>
        <authorList>
            <person name="Duquesne K."/>
            <person name="Prima V."/>
            <person name="Ji B."/>
            <person name="Rouy Z."/>
            <person name="Medigue C."/>
            <person name="Talla E."/>
            <person name="Sturgis J.N."/>
        </authorList>
    </citation>
    <scope>NUCLEOTIDE SEQUENCE [LARGE SCALE GENOMIC DNA]</scope>
    <source>
        <strain evidence="3">DSM120</strain>
    </source>
</reference>
<evidence type="ECO:0000313" key="3">
    <source>
        <dbReference type="Proteomes" id="UP000004169"/>
    </source>
</evidence>
<keyword evidence="3" id="KW-1185">Reference proteome</keyword>
<feature type="compositionally biased region" description="Basic and acidic residues" evidence="1">
    <location>
        <begin position="148"/>
        <end position="172"/>
    </location>
</feature>
<name>H8FWT1_MAGML</name>
<accession>H8FWT1</accession>
<feature type="region of interest" description="Disordered" evidence="1">
    <location>
        <begin position="93"/>
        <end position="232"/>
    </location>
</feature>
<feature type="compositionally biased region" description="Basic residues" evidence="1">
    <location>
        <begin position="173"/>
        <end position="189"/>
    </location>
</feature>
<comment type="caution">
    <text evidence="2">The sequence shown here is derived from an EMBL/GenBank/DDBJ whole genome shotgun (WGS) entry which is preliminary data.</text>
</comment>
<organism evidence="2 3">
    <name type="scientific">Magnetospirillum molischianum DSM 120</name>
    <dbReference type="NCBI Taxonomy" id="1150626"/>
    <lineage>
        <taxon>Bacteria</taxon>
        <taxon>Pseudomonadati</taxon>
        <taxon>Pseudomonadota</taxon>
        <taxon>Alphaproteobacteria</taxon>
        <taxon>Rhodospirillales</taxon>
        <taxon>Rhodospirillaceae</taxon>
        <taxon>Magnetospirillum</taxon>
    </lineage>
</organism>
<evidence type="ECO:0000256" key="1">
    <source>
        <dbReference type="SAM" id="MobiDB-lite"/>
    </source>
</evidence>
<protein>
    <submittedName>
        <fullName evidence="2">Uncharacterized protein</fullName>
    </submittedName>
</protein>
<dbReference type="Proteomes" id="UP000004169">
    <property type="component" value="Unassembled WGS sequence"/>
</dbReference>